<feature type="transmembrane region" description="Helical" evidence="1">
    <location>
        <begin position="620"/>
        <end position="642"/>
    </location>
</feature>
<evidence type="ECO:0000313" key="4">
    <source>
        <dbReference type="Proteomes" id="UP001597472"/>
    </source>
</evidence>
<evidence type="ECO:0000259" key="2">
    <source>
        <dbReference type="Pfam" id="PF07584"/>
    </source>
</evidence>
<organism evidence="3 4">
    <name type="scientific">Bizionia sediminis</name>
    <dbReference type="NCBI Taxonomy" id="1737064"/>
    <lineage>
        <taxon>Bacteria</taxon>
        <taxon>Pseudomonadati</taxon>
        <taxon>Bacteroidota</taxon>
        <taxon>Flavobacteriia</taxon>
        <taxon>Flavobacteriales</taxon>
        <taxon>Flavobacteriaceae</taxon>
        <taxon>Bizionia</taxon>
    </lineage>
</organism>
<dbReference type="Pfam" id="PF07584">
    <property type="entry name" value="BatA"/>
    <property type="match status" value="1"/>
</dbReference>
<comment type="caution">
    <text evidence="3">The sequence shown here is derived from an EMBL/GenBank/DDBJ whole genome shotgun (WGS) entry which is preliminary data.</text>
</comment>
<dbReference type="Proteomes" id="UP001597472">
    <property type="component" value="Unassembled WGS sequence"/>
</dbReference>
<sequence>MQFKHPEILYALFLLVIPIIVHLFQLRKFQKESFTNVAFLKQITLQTRKSSQIKKWLTLLTRMLLLACLIFAFAQPYTASKNQFNTQPETVIYLDNSYSMEAKGEKGPLLKRAIQELIENLDPEAPISVVTNTTSFSNTNLKSIQNELLQLPYAPNALPFEAALLKSEKLFSNKPNSPKNLVFISDFQEQQKPFSKPLDTSYTLHAVKLKPQVESNVSVDSVAVTGKELGKLKLRVFLKATGPTAGTVPVSVYNNQTLLAKATIDFSETNVTTFTLTENHIPNGKIVIEDAGLPFDNVLYFSLNKPEKTKVLHIHHQDNLDVSYIERLFNNPEFEFSTTFLNNLNYSVIENQQLLILNELTTIPSSLINAIQSFIKRGGYVLMIPNSLANLQTYNAFLEPYNMVMQAGITSEKRVSKISYAHPLYKNVFEKQETNFQYPKVASYYPVKANTSSVALAFEDGKPFLVTQNQLALFTSPLNKTNSNFSEYDLIVPTFYNIAQQSLKTARLYFTIGEENSFDVPVAMQADGVLTLHYNEQTTIPLQQYFNNKVTITTTDIPDVAGFYQVQDKQNPISTVSYNYARAESKLSYQNLENLEQVQVSSAINTAFDTIKSDTKINALWKWFVIFALVFTCIEMLILKYFK</sequence>
<feature type="transmembrane region" description="Helical" evidence="1">
    <location>
        <begin position="56"/>
        <end position="74"/>
    </location>
</feature>
<evidence type="ECO:0000256" key="1">
    <source>
        <dbReference type="SAM" id="Phobius"/>
    </source>
</evidence>
<dbReference type="PANTHER" id="PTHR37464">
    <property type="entry name" value="BLL2463 PROTEIN"/>
    <property type="match status" value="1"/>
</dbReference>
<proteinExistence type="predicted"/>
<dbReference type="InterPro" id="IPR029062">
    <property type="entry name" value="Class_I_gatase-like"/>
</dbReference>
<gene>
    <name evidence="3" type="ORF">ACFSQP_03185</name>
</gene>
<evidence type="ECO:0000313" key="3">
    <source>
        <dbReference type="EMBL" id="MFD2550813.1"/>
    </source>
</evidence>
<keyword evidence="1" id="KW-1133">Transmembrane helix</keyword>
<accession>A0ABW5KRC7</accession>
<dbReference type="InterPro" id="IPR024163">
    <property type="entry name" value="Aerotolerance_reg_N"/>
</dbReference>
<keyword evidence="1" id="KW-0812">Transmembrane</keyword>
<dbReference type="Gene3D" id="3.40.50.410">
    <property type="entry name" value="von Willebrand factor, type A domain"/>
    <property type="match status" value="1"/>
</dbReference>
<dbReference type="InterPro" id="IPR011933">
    <property type="entry name" value="Double_TM_dom"/>
</dbReference>
<dbReference type="NCBIfam" id="TIGR02226">
    <property type="entry name" value="two_anch"/>
    <property type="match status" value="1"/>
</dbReference>
<dbReference type="SUPFAM" id="SSF52317">
    <property type="entry name" value="Class I glutamine amidotransferase-like"/>
    <property type="match status" value="1"/>
</dbReference>
<dbReference type="SUPFAM" id="SSF53300">
    <property type="entry name" value="vWA-like"/>
    <property type="match status" value="1"/>
</dbReference>
<keyword evidence="1" id="KW-0472">Membrane</keyword>
<feature type="transmembrane region" description="Helical" evidence="1">
    <location>
        <begin position="6"/>
        <end position="24"/>
    </location>
</feature>
<dbReference type="InterPro" id="IPR036465">
    <property type="entry name" value="vWFA_dom_sf"/>
</dbReference>
<keyword evidence="4" id="KW-1185">Reference proteome</keyword>
<feature type="domain" description="Aerotolerance regulator N-terminal" evidence="2">
    <location>
        <begin position="1"/>
        <end position="76"/>
    </location>
</feature>
<protein>
    <submittedName>
        <fullName evidence="3">BatA and WFA domain-containing protein</fullName>
    </submittedName>
</protein>
<dbReference type="RefSeq" id="WP_376891712.1">
    <property type="nucleotide sequence ID" value="NZ_JBHULS010000001.1"/>
</dbReference>
<dbReference type="PANTHER" id="PTHR37464:SF1">
    <property type="entry name" value="BLL2463 PROTEIN"/>
    <property type="match status" value="1"/>
</dbReference>
<dbReference type="EMBL" id="JBHULS010000001">
    <property type="protein sequence ID" value="MFD2550813.1"/>
    <property type="molecule type" value="Genomic_DNA"/>
</dbReference>
<reference evidence="4" key="1">
    <citation type="journal article" date="2019" name="Int. J. Syst. Evol. Microbiol.">
        <title>The Global Catalogue of Microorganisms (GCM) 10K type strain sequencing project: providing services to taxonomists for standard genome sequencing and annotation.</title>
        <authorList>
            <consortium name="The Broad Institute Genomics Platform"/>
            <consortium name="The Broad Institute Genome Sequencing Center for Infectious Disease"/>
            <person name="Wu L."/>
            <person name="Ma J."/>
        </authorList>
    </citation>
    <scope>NUCLEOTIDE SEQUENCE [LARGE SCALE GENOMIC DNA]</scope>
    <source>
        <strain evidence="4">KCTC 42587</strain>
    </source>
</reference>
<name>A0ABW5KRC7_9FLAO</name>